<sequence>MTNLTQAEFCPANQQEWRQWLVENHLEKDSVWLIIYKKGSKTPNLTWSEAVDQALCFGWIDSVKKTIDSQKYKQYFGKRKPKSNWSKVNKTKIEVLSKKGLMVQAGLDSISVAKQNGSWTILDAVEALIIPSDLEIALGTYPNAKEIFLSLSKSVRKLMLYKIMSAKKPETRQKRIDEIVLEIIKK</sequence>
<name>A0ABX0U7D0_9FLAO</name>
<dbReference type="Proteomes" id="UP000745859">
    <property type="component" value="Unassembled WGS sequence"/>
</dbReference>
<organism evidence="1 2">
    <name type="scientific">Wenyingzhuangia heitensis</name>
    <dbReference type="NCBI Taxonomy" id="1487859"/>
    <lineage>
        <taxon>Bacteria</taxon>
        <taxon>Pseudomonadati</taxon>
        <taxon>Bacteroidota</taxon>
        <taxon>Flavobacteriia</taxon>
        <taxon>Flavobacteriales</taxon>
        <taxon>Flavobacteriaceae</taxon>
        <taxon>Wenyingzhuangia</taxon>
    </lineage>
</organism>
<reference evidence="1 2" key="1">
    <citation type="submission" date="2020-03" db="EMBL/GenBank/DDBJ databases">
        <title>Genomic Encyclopedia of Type Strains, Phase IV (KMG-IV): sequencing the most valuable type-strain genomes for metagenomic binning, comparative biology and taxonomic classification.</title>
        <authorList>
            <person name="Goeker M."/>
        </authorList>
    </citation>
    <scope>NUCLEOTIDE SEQUENCE [LARGE SCALE GENOMIC DNA]</scope>
    <source>
        <strain evidence="1 2">DSM 101599</strain>
    </source>
</reference>
<keyword evidence="2" id="KW-1185">Reference proteome</keyword>
<evidence type="ECO:0000313" key="1">
    <source>
        <dbReference type="EMBL" id="NIJ44749.1"/>
    </source>
</evidence>
<comment type="caution">
    <text evidence="1">The sequence shown here is derived from an EMBL/GenBank/DDBJ whole genome shotgun (WGS) entry which is preliminary data.</text>
</comment>
<dbReference type="Pfam" id="PF13376">
    <property type="entry name" value="OmdA"/>
    <property type="match status" value="1"/>
</dbReference>
<protein>
    <submittedName>
        <fullName evidence="1">Uncharacterized protein YdeI (YjbR/CyaY-like superfamily)</fullName>
    </submittedName>
</protein>
<dbReference type="EMBL" id="JAASQL010000001">
    <property type="protein sequence ID" value="NIJ44749.1"/>
    <property type="molecule type" value="Genomic_DNA"/>
</dbReference>
<accession>A0ABX0U7D0</accession>
<proteinExistence type="predicted"/>
<gene>
    <name evidence="1" type="ORF">FHR24_001188</name>
</gene>
<dbReference type="RefSeq" id="WP_167185334.1">
    <property type="nucleotide sequence ID" value="NZ_JAASQL010000001.1"/>
</dbReference>
<evidence type="ECO:0000313" key="2">
    <source>
        <dbReference type="Proteomes" id="UP000745859"/>
    </source>
</evidence>